<evidence type="ECO:0000313" key="2">
    <source>
        <dbReference type="Proteomes" id="UP000054477"/>
    </source>
</evidence>
<keyword evidence="2" id="KW-1185">Reference proteome</keyword>
<dbReference type="InterPro" id="IPR034595">
    <property type="entry name" value="NDUFAF8"/>
</dbReference>
<dbReference type="AlphaFoldDB" id="A0A0C9YM91"/>
<dbReference type="Proteomes" id="UP000054477">
    <property type="component" value="Unassembled WGS sequence"/>
</dbReference>
<dbReference type="GO" id="GO:0005739">
    <property type="term" value="C:mitochondrion"/>
    <property type="evidence" value="ECO:0007669"/>
    <property type="project" value="InterPro"/>
</dbReference>
<dbReference type="GO" id="GO:0032981">
    <property type="term" value="P:mitochondrial respiratory chain complex I assembly"/>
    <property type="evidence" value="ECO:0007669"/>
    <property type="project" value="InterPro"/>
</dbReference>
<protein>
    <recommendedName>
        <fullName evidence="3">IMS import disulfide relay-system CHCH-CHCH-like Cx9C domain-containing protein</fullName>
    </recommendedName>
</protein>
<dbReference type="EMBL" id="KN838539">
    <property type="protein sequence ID" value="KIK09098.1"/>
    <property type="molecule type" value="Genomic_DNA"/>
</dbReference>
<evidence type="ECO:0008006" key="3">
    <source>
        <dbReference type="Google" id="ProtNLM"/>
    </source>
</evidence>
<accession>A0A0C9YM91</accession>
<reference evidence="2" key="2">
    <citation type="submission" date="2015-01" db="EMBL/GenBank/DDBJ databases">
        <title>Evolutionary Origins and Diversification of the Mycorrhizal Mutualists.</title>
        <authorList>
            <consortium name="DOE Joint Genome Institute"/>
            <consortium name="Mycorrhizal Genomics Consortium"/>
            <person name="Kohler A."/>
            <person name="Kuo A."/>
            <person name="Nagy L.G."/>
            <person name="Floudas D."/>
            <person name="Copeland A."/>
            <person name="Barry K.W."/>
            <person name="Cichocki N."/>
            <person name="Veneault-Fourrey C."/>
            <person name="LaButti K."/>
            <person name="Lindquist E.A."/>
            <person name="Lipzen A."/>
            <person name="Lundell T."/>
            <person name="Morin E."/>
            <person name="Murat C."/>
            <person name="Riley R."/>
            <person name="Ohm R."/>
            <person name="Sun H."/>
            <person name="Tunlid A."/>
            <person name="Henrissat B."/>
            <person name="Grigoriev I.V."/>
            <person name="Hibbett D.S."/>
            <person name="Martin F."/>
        </authorList>
    </citation>
    <scope>NUCLEOTIDE SEQUENCE [LARGE SCALE GENOMIC DNA]</scope>
    <source>
        <strain evidence="2">LaAM-08-1</strain>
    </source>
</reference>
<evidence type="ECO:0000313" key="1">
    <source>
        <dbReference type="EMBL" id="KIK09098.1"/>
    </source>
</evidence>
<dbReference type="OrthoDB" id="3821113at2759"/>
<sequence>MSAQAATTQRTRPIQRLALHSTVTCSAQATVYGKCILATYTDVKKDICKEEFAAFKDCIQKAVSIIPLCITYNSTPTLDEEALMAD</sequence>
<gene>
    <name evidence="1" type="ORF">K443DRAFT_83250</name>
</gene>
<reference evidence="1 2" key="1">
    <citation type="submission" date="2014-04" db="EMBL/GenBank/DDBJ databases">
        <authorList>
            <consortium name="DOE Joint Genome Institute"/>
            <person name="Kuo A."/>
            <person name="Kohler A."/>
            <person name="Nagy L.G."/>
            <person name="Floudas D."/>
            <person name="Copeland A."/>
            <person name="Barry K.W."/>
            <person name="Cichocki N."/>
            <person name="Veneault-Fourrey C."/>
            <person name="LaButti K."/>
            <person name="Lindquist E.A."/>
            <person name="Lipzen A."/>
            <person name="Lundell T."/>
            <person name="Morin E."/>
            <person name="Murat C."/>
            <person name="Sun H."/>
            <person name="Tunlid A."/>
            <person name="Henrissat B."/>
            <person name="Grigoriev I.V."/>
            <person name="Hibbett D.S."/>
            <person name="Martin F."/>
            <person name="Nordberg H.P."/>
            <person name="Cantor M.N."/>
            <person name="Hua S.X."/>
        </authorList>
    </citation>
    <scope>NUCLEOTIDE SEQUENCE [LARGE SCALE GENOMIC DNA]</scope>
    <source>
        <strain evidence="1 2">LaAM-08-1</strain>
    </source>
</reference>
<dbReference type="HOGENOM" id="CLU_188562_1_0_1"/>
<name>A0A0C9YM91_9AGAR</name>
<dbReference type="PANTHER" id="PTHR34561">
    <property type="entry name" value="NADH DEHYDROGENASE [UBIQUINONE] 1 ALPHA SUBCOMPLEX ASSEMBLY FACTOR 8"/>
    <property type="match status" value="1"/>
</dbReference>
<dbReference type="PANTHER" id="PTHR34561:SF1">
    <property type="entry name" value="NADH DEHYDROGENASE [UBIQUINONE] 1 ALPHA SUBCOMPLEX ASSEMBLY FACTOR 8"/>
    <property type="match status" value="1"/>
</dbReference>
<organism evidence="1 2">
    <name type="scientific">Laccaria amethystina LaAM-08-1</name>
    <dbReference type="NCBI Taxonomy" id="1095629"/>
    <lineage>
        <taxon>Eukaryota</taxon>
        <taxon>Fungi</taxon>
        <taxon>Dikarya</taxon>
        <taxon>Basidiomycota</taxon>
        <taxon>Agaricomycotina</taxon>
        <taxon>Agaricomycetes</taxon>
        <taxon>Agaricomycetidae</taxon>
        <taxon>Agaricales</taxon>
        <taxon>Agaricineae</taxon>
        <taxon>Hydnangiaceae</taxon>
        <taxon>Laccaria</taxon>
    </lineage>
</organism>
<proteinExistence type="predicted"/>